<reference evidence="2 3" key="1">
    <citation type="submission" date="2014-02" db="EMBL/GenBank/DDBJ databases">
        <title>Draft genome sequence of Lysinibacillus manganicus DSM 26584T.</title>
        <authorList>
            <person name="Zhang F."/>
            <person name="Wang G."/>
            <person name="Zhang L."/>
        </authorList>
    </citation>
    <scope>NUCLEOTIDE SEQUENCE [LARGE SCALE GENOMIC DNA]</scope>
    <source>
        <strain evidence="2 3">DSM 26584</strain>
    </source>
</reference>
<dbReference type="PANTHER" id="PTHR43415:SF3">
    <property type="entry name" value="GNAT-FAMILY ACETYLTRANSFERASE"/>
    <property type="match status" value="1"/>
</dbReference>
<dbReference type="eggNOG" id="COG1670">
    <property type="taxonomic scope" value="Bacteria"/>
</dbReference>
<organism evidence="2 3">
    <name type="scientific">Ureibacillus manganicus DSM 26584</name>
    <dbReference type="NCBI Taxonomy" id="1384049"/>
    <lineage>
        <taxon>Bacteria</taxon>
        <taxon>Bacillati</taxon>
        <taxon>Bacillota</taxon>
        <taxon>Bacilli</taxon>
        <taxon>Bacillales</taxon>
        <taxon>Caryophanaceae</taxon>
        <taxon>Ureibacillus</taxon>
    </lineage>
</organism>
<dbReference type="AlphaFoldDB" id="A0A0A3IR43"/>
<dbReference type="InterPro" id="IPR016181">
    <property type="entry name" value="Acyl_CoA_acyltransferase"/>
</dbReference>
<sequence length="165" mass="19125">MLDENITIRPLSMDDYETVLKWSKDEVFCSANSWETNRDADEIYQWWLKCVNVLSDDFIRLGIDWNKQLIGYVDLACINNKSAEIGIAIGERSLWGKGIGFLAAKRMVEYASLKLGVTVFNAETHETNFRSRRMLKKLGFKEISRIGMEEYLGLKTQLIQYKLNL</sequence>
<dbReference type="PROSITE" id="PS51186">
    <property type="entry name" value="GNAT"/>
    <property type="match status" value="1"/>
</dbReference>
<dbReference type="OrthoDB" id="9795206at2"/>
<dbReference type="EMBL" id="JPVN01000020">
    <property type="protein sequence ID" value="KGR77272.1"/>
    <property type="molecule type" value="Genomic_DNA"/>
</dbReference>
<protein>
    <submittedName>
        <fullName evidence="2">GCN5 family acetyltransferase</fullName>
    </submittedName>
</protein>
<dbReference type="PANTHER" id="PTHR43415">
    <property type="entry name" value="SPERMIDINE N(1)-ACETYLTRANSFERASE"/>
    <property type="match status" value="1"/>
</dbReference>
<dbReference type="Proteomes" id="UP000030416">
    <property type="component" value="Unassembled WGS sequence"/>
</dbReference>
<evidence type="ECO:0000259" key="1">
    <source>
        <dbReference type="PROSITE" id="PS51186"/>
    </source>
</evidence>
<proteinExistence type="predicted"/>
<dbReference type="Pfam" id="PF13302">
    <property type="entry name" value="Acetyltransf_3"/>
    <property type="match status" value="1"/>
</dbReference>
<dbReference type="SUPFAM" id="SSF55729">
    <property type="entry name" value="Acyl-CoA N-acyltransferases (Nat)"/>
    <property type="match status" value="1"/>
</dbReference>
<comment type="caution">
    <text evidence="2">The sequence shown here is derived from an EMBL/GenBank/DDBJ whole genome shotgun (WGS) entry which is preliminary data.</text>
</comment>
<keyword evidence="2" id="KW-0808">Transferase</keyword>
<dbReference type="InterPro" id="IPR000182">
    <property type="entry name" value="GNAT_dom"/>
</dbReference>
<dbReference type="STRING" id="1384049.CD29_15535"/>
<evidence type="ECO:0000313" key="2">
    <source>
        <dbReference type="EMBL" id="KGR77272.1"/>
    </source>
</evidence>
<dbReference type="Gene3D" id="3.40.630.30">
    <property type="match status" value="1"/>
</dbReference>
<name>A0A0A3IR43_9BACL</name>
<dbReference type="GO" id="GO:0016747">
    <property type="term" value="F:acyltransferase activity, transferring groups other than amino-acyl groups"/>
    <property type="evidence" value="ECO:0007669"/>
    <property type="project" value="InterPro"/>
</dbReference>
<dbReference type="RefSeq" id="WP_036188562.1">
    <property type="nucleotide sequence ID" value="NZ_AVDA01000020.1"/>
</dbReference>
<evidence type="ECO:0000313" key="3">
    <source>
        <dbReference type="Proteomes" id="UP000030416"/>
    </source>
</evidence>
<feature type="domain" description="N-acetyltransferase" evidence="1">
    <location>
        <begin position="6"/>
        <end position="165"/>
    </location>
</feature>
<keyword evidence="3" id="KW-1185">Reference proteome</keyword>
<accession>A0A0A3IR43</accession>
<gene>
    <name evidence="2" type="ORF">CD29_15535</name>
</gene>